<comment type="catalytic activity">
    <reaction evidence="19 20">
        <text>UDP-N-acetyl-alpha-D-muramate + NADP(+) = UDP-N-acetyl-3-O-(1-carboxyvinyl)-alpha-D-glucosamine + NADPH + H(+)</text>
        <dbReference type="Rhea" id="RHEA:12248"/>
        <dbReference type="ChEBI" id="CHEBI:15378"/>
        <dbReference type="ChEBI" id="CHEBI:57783"/>
        <dbReference type="ChEBI" id="CHEBI:58349"/>
        <dbReference type="ChEBI" id="CHEBI:68483"/>
        <dbReference type="ChEBI" id="CHEBI:70757"/>
        <dbReference type="EC" id="1.3.1.98"/>
    </reaction>
</comment>
<dbReference type="PANTHER" id="PTHR21071">
    <property type="entry name" value="UDP-N-ACETYLENOLPYRUVOYLGLUCOSAMINE REDUCTASE"/>
    <property type="match status" value="1"/>
</dbReference>
<evidence type="ECO:0000256" key="16">
    <source>
        <dbReference type="ARBA" id="ARBA00023306"/>
    </source>
</evidence>
<dbReference type="Pfam" id="PF02873">
    <property type="entry name" value="MurB_C"/>
    <property type="match status" value="1"/>
</dbReference>
<proteinExistence type="inferred from homology"/>
<dbReference type="SUPFAM" id="SSF56176">
    <property type="entry name" value="FAD-binding/transporter-associated domain-like"/>
    <property type="match status" value="1"/>
</dbReference>
<evidence type="ECO:0000313" key="25">
    <source>
        <dbReference type="Proteomes" id="UP000295058"/>
    </source>
</evidence>
<evidence type="ECO:0000256" key="4">
    <source>
        <dbReference type="ARBA" id="ARBA00004752"/>
    </source>
</evidence>
<keyword evidence="11 20" id="KW-0274">FAD</keyword>
<dbReference type="PANTHER" id="PTHR21071:SF4">
    <property type="entry name" value="UDP-N-ACETYLENOLPYRUVOYLGLUCOSAMINE REDUCTASE"/>
    <property type="match status" value="1"/>
</dbReference>
<evidence type="ECO:0000313" key="24">
    <source>
        <dbReference type="Proteomes" id="UP000243640"/>
    </source>
</evidence>
<dbReference type="SUPFAM" id="SSF56194">
    <property type="entry name" value="Uridine diphospho-N-Acetylenolpyruvylglucosamine reductase, MurB, C-terminal domain"/>
    <property type="match status" value="1"/>
</dbReference>
<evidence type="ECO:0000256" key="1">
    <source>
        <dbReference type="ARBA" id="ARBA00001974"/>
    </source>
</evidence>
<dbReference type="GO" id="GO:0009252">
    <property type="term" value="P:peptidoglycan biosynthetic process"/>
    <property type="evidence" value="ECO:0007669"/>
    <property type="project" value="UniProtKB-UniRule"/>
</dbReference>
<dbReference type="InterPro" id="IPR036635">
    <property type="entry name" value="MurB_C_sf"/>
</dbReference>
<evidence type="ECO:0000256" key="20">
    <source>
        <dbReference type="HAMAP-Rule" id="MF_00037"/>
    </source>
</evidence>
<comment type="subcellular location">
    <subcellularLocation>
        <location evidence="3 20">Cytoplasm</location>
    </subcellularLocation>
</comment>
<dbReference type="GO" id="GO:0005829">
    <property type="term" value="C:cytosol"/>
    <property type="evidence" value="ECO:0007669"/>
    <property type="project" value="TreeGrafter"/>
</dbReference>
<dbReference type="Gene3D" id="3.30.465.10">
    <property type="match status" value="1"/>
</dbReference>
<evidence type="ECO:0000256" key="12">
    <source>
        <dbReference type="ARBA" id="ARBA00022857"/>
    </source>
</evidence>
<comment type="similarity">
    <text evidence="5 20">Belongs to the MurB family.</text>
</comment>
<keyword evidence="9 20" id="KW-0132">Cell division</keyword>
<dbReference type="EMBL" id="SODO01000020">
    <property type="protein sequence ID" value="TDW54354.1"/>
    <property type="molecule type" value="Genomic_DNA"/>
</dbReference>
<evidence type="ECO:0000256" key="17">
    <source>
        <dbReference type="ARBA" id="ARBA00023316"/>
    </source>
</evidence>
<keyword evidence="15 20" id="KW-0560">Oxidoreductase</keyword>
<reference evidence="23 25" key="2">
    <citation type="submission" date="2019-03" db="EMBL/GenBank/DDBJ databases">
        <title>Genomic Encyclopedia of Archaeal and Bacterial Type Strains, Phase II (KMG-II): from individual species to whole genera.</title>
        <authorList>
            <person name="Goeker M."/>
        </authorList>
    </citation>
    <scope>NUCLEOTIDE SEQUENCE [LARGE SCALE GENOMIC DNA]</scope>
    <source>
        <strain evidence="23 25">DSM 15594</strain>
    </source>
</reference>
<keyword evidence="8 20" id="KW-0963">Cytoplasm</keyword>
<dbReference type="GO" id="GO:0051301">
    <property type="term" value="P:cell division"/>
    <property type="evidence" value="ECO:0007669"/>
    <property type="project" value="UniProtKB-KW"/>
</dbReference>
<dbReference type="EMBL" id="NQJF01000019">
    <property type="protein sequence ID" value="OYD21172.1"/>
    <property type="molecule type" value="Genomic_DNA"/>
</dbReference>
<dbReference type="InterPro" id="IPR006094">
    <property type="entry name" value="Oxid_FAD_bind_N"/>
</dbReference>
<dbReference type="Gene3D" id="3.90.78.10">
    <property type="entry name" value="UDP-N-acetylenolpyruvoylglucosamine reductase, C-terminal domain"/>
    <property type="match status" value="1"/>
</dbReference>
<evidence type="ECO:0000313" key="22">
    <source>
        <dbReference type="EMBL" id="OYD21172.1"/>
    </source>
</evidence>
<reference evidence="22 24" key="1">
    <citation type="submission" date="2017-08" db="EMBL/GenBank/DDBJ databases">
        <title>Draft Genome Sequence of the Marine Bacterium Oceanimonas baumannii ATCC 700832.</title>
        <authorList>
            <person name="Mcclelland W.D."/>
            <person name="Brennan M.A."/>
            <person name="Trachtenberg A.M."/>
            <person name="Maclea K.S."/>
        </authorList>
    </citation>
    <scope>NUCLEOTIDE SEQUENCE [LARGE SCALE GENOMIC DNA]</scope>
    <source>
        <strain evidence="22 24">ATCC 700832</strain>
    </source>
</reference>
<dbReference type="GO" id="GO:0008762">
    <property type="term" value="F:UDP-N-acetylmuramate dehydrogenase activity"/>
    <property type="evidence" value="ECO:0007669"/>
    <property type="project" value="UniProtKB-UniRule"/>
</dbReference>
<keyword evidence="14 20" id="KW-0573">Peptidoglycan synthesis</keyword>
<evidence type="ECO:0000259" key="21">
    <source>
        <dbReference type="PROSITE" id="PS51387"/>
    </source>
</evidence>
<evidence type="ECO:0000256" key="11">
    <source>
        <dbReference type="ARBA" id="ARBA00022827"/>
    </source>
</evidence>
<evidence type="ECO:0000256" key="15">
    <source>
        <dbReference type="ARBA" id="ARBA00023002"/>
    </source>
</evidence>
<evidence type="ECO:0000256" key="3">
    <source>
        <dbReference type="ARBA" id="ARBA00004496"/>
    </source>
</evidence>
<gene>
    <name evidence="20" type="primary">murB</name>
    <name evidence="22" type="ORF">B6S09_17320</name>
    <name evidence="23" type="ORF">LY04_03435</name>
</gene>
<keyword evidence="10 20" id="KW-0285">Flavoprotein</keyword>
<dbReference type="Pfam" id="PF01565">
    <property type="entry name" value="FAD_binding_4"/>
    <property type="match status" value="1"/>
</dbReference>
<dbReference type="InterPro" id="IPR011601">
    <property type="entry name" value="MurB_C"/>
</dbReference>
<dbReference type="GO" id="GO:0071555">
    <property type="term" value="P:cell wall organization"/>
    <property type="evidence" value="ECO:0007669"/>
    <property type="project" value="UniProtKB-KW"/>
</dbReference>
<evidence type="ECO:0000256" key="13">
    <source>
        <dbReference type="ARBA" id="ARBA00022960"/>
    </source>
</evidence>
<keyword evidence="16 20" id="KW-0131">Cell cycle</keyword>
<evidence type="ECO:0000256" key="9">
    <source>
        <dbReference type="ARBA" id="ARBA00022618"/>
    </source>
</evidence>
<dbReference type="EC" id="1.3.1.98" evidence="6 20"/>
<dbReference type="HAMAP" id="MF_00037">
    <property type="entry name" value="MurB"/>
    <property type="match status" value="1"/>
</dbReference>
<evidence type="ECO:0000256" key="14">
    <source>
        <dbReference type="ARBA" id="ARBA00022984"/>
    </source>
</evidence>
<dbReference type="Proteomes" id="UP000295058">
    <property type="component" value="Unassembled WGS sequence"/>
</dbReference>
<dbReference type="Gene3D" id="3.30.43.10">
    <property type="entry name" value="Uridine Diphospho-n-acetylenolpyruvylglucosamine Reductase, domain 2"/>
    <property type="match status" value="1"/>
</dbReference>
<dbReference type="InterPro" id="IPR036318">
    <property type="entry name" value="FAD-bd_PCMH-like_sf"/>
</dbReference>
<dbReference type="InterPro" id="IPR016167">
    <property type="entry name" value="FAD-bd_PCMH_sub1"/>
</dbReference>
<comment type="function">
    <text evidence="2 20">Cell wall formation.</text>
</comment>
<dbReference type="UniPathway" id="UPA00219"/>
<evidence type="ECO:0000256" key="18">
    <source>
        <dbReference type="ARBA" id="ARBA00031026"/>
    </source>
</evidence>
<organism evidence="22 24">
    <name type="scientific">Oceanimonas baumannii</name>
    <dbReference type="NCBI Taxonomy" id="129578"/>
    <lineage>
        <taxon>Bacteria</taxon>
        <taxon>Pseudomonadati</taxon>
        <taxon>Pseudomonadota</taxon>
        <taxon>Gammaproteobacteria</taxon>
        <taxon>Aeromonadales</taxon>
        <taxon>Aeromonadaceae</taxon>
        <taxon>Oceanimonas</taxon>
    </lineage>
</organism>
<dbReference type="OrthoDB" id="9804753at2"/>
<dbReference type="GO" id="GO:0071949">
    <property type="term" value="F:FAD binding"/>
    <property type="evidence" value="ECO:0007669"/>
    <property type="project" value="InterPro"/>
</dbReference>
<dbReference type="NCBIfam" id="NF000755">
    <property type="entry name" value="PRK00046.1"/>
    <property type="match status" value="1"/>
</dbReference>
<evidence type="ECO:0000256" key="6">
    <source>
        <dbReference type="ARBA" id="ARBA00012518"/>
    </source>
</evidence>
<comment type="pathway">
    <text evidence="4 20">Cell wall biogenesis; peptidoglycan biosynthesis.</text>
</comment>
<keyword evidence="17 20" id="KW-0961">Cell wall biogenesis/degradation</keyword>
<protein>
    <recommendedName>
        <fullName evidence="7 20">UDP-N-acetylenolpyruvoylglucosamine reductase</fullName>
        <ecNumber evidence="6 20">1.3.1.98</ecNumber>
    </recommendedName>
    <alternativeName>
        <fullName evidence="18 20">UDP-N-acetylmuramate dehydrogenase</fullName>
    </alternativeName>
</protein>
<feature type="domain" description="FAD-binding PCMH-type" evidence="21">
    <location>
        <begin position="16"/>
        <end position="181"/>
    </location>
</feature>
<dbReference type="Proteomes" id="UP000243640">
    <property type="component" value="Unassembled WGS sequence"/>
</dbReference>
<dbReference type="InterPro" id="IPR016166">
    <property type="entry name" value="FAD-bd_PCMH"/>
</dbReference>
<keyword evidence="13 20" id="KW-0133">Cell shape</keyword>
<sequence>MPSNARSLLPFNTFGLSQTADDIVILDHRDQLTGLSGYQGPRLVVGEGSNLLFTVPFRGQAVVNRLKGIEVTGTPDDWLLTVQGGENWHELVCYCLEHDMPGLENLALIPGTVGAAPIQNIGAYGVELSRFCERVESYDWQSGETRYWTAAECAFGYRDSVFKHQAREHLILSVTLRLPRVWQPMLGYGPLAELGEHATAHQVFEQVCATRRAKLPDPAELGNAGSFFKNPKVIPAQAEALKLAWPDLPVYPAEGGQAKLAAGWLIEKAGLKGTAVGSAAVHERQALVLVNRGEATSEDILRLAALVRDRVSGQFGVQLEPEVRMIGAEGETHLDEALSWLN</sequence>
<dbReference type="GO" id="GO:0008360">
    <property type="term" value="P:regulation of cell shape"/>
    <property type="evidence" value="ECO:0007669"/>
    <property type="project" value="UniProtKB-KW"/>
</dbReference>
<accession>A0A235C9M4</accession>
<evidence type="ECO:0000256" key="2">
    <source>
        <dbReference type="ARBA" id="ARBA00003921"/>
    </source>
</evidence>
<dbReference type="InterPro" id="IPR016169">
    <property type="entry name" value="FAD-bd_PCMH_sub2"/>
</dbReference>
<comment type="caution">
    <text evidence="22">The sequence shown here is derived from an EMBL/GenBank/DDBJ whole genome shotgun (WGS) entry which is preliminary data.</text>
</comment>
<evidence type="ECO:0000256" key="19">
    <source>
        <dbReference type="ARBA" id="ARBA00048914"/>
    </source>
</evidence>
<evidence type="ECO:0000313" key="23">
    <source>
        <dbReference type="EMBL" id="TDW54354.1"/>
    </source>
</evidence>
<dbReference type="RefSeq" id="WP_094279741.1">
    <property type="nucleotide sequence ID" value="NZ_NQJF01000019.1"/>
</dbReference>
<dbReference type="InterPro" id="IPR003170">
    <property type="entry name" value="MurB"/>
</dbReference>
<keyword evidence="12 20" id="KW-0521">NADP</keyword>
<keyword evidence="25" id="KW-1185">Reference proteome</keyword>
<dbReference type="NCBIfam" id="TIGR00179">
    <property type="entry name" value="murB"/>
    <property type="match status" value="1"/>
</dbReference>
<dbReference type="AlphaFoldDB" id="A0A235C9M4"/>
<evidence type="ECO:0000256" key="10">
    <source>
        <dbReference type="ARBA" id="ARBA00022630"/>
    </source>
</evidence>
<feature type="active site" evidence="20">
    <location>
        <position position="158"/>
    </location>
</feature>
<evidence type="ECO:0000256" key="8">
    <source>
        <dbReference type="ARBA" id="ARBA00022490"/>
    </source>
</evidence>
<feature type="active site" evidence="20">
    <location>
        <position position="322"/>
    </location>
</feature>
<evidence type="ECO:0000256" key="5">
    <source>
        <dbReference type="ARBA" id="ARBA00010485"/>
    </source>
</evidence>
<dbReference type="PROSITE" id="PS51387">
    <property type="entry name" value="FAD_PCMH"/>
    <property type="match status" value="1"/>
</dbReference>
<name>A0A235C9M4_9GAMM</name>
<evidence type="ECO:0000256" key="7">
    <source>
        <dbReference type="ARBA" id="ARBA00015188"/>
    </source>
</evidence>
<feature type="active site" description="Proton donor" evidence="20">
    <location>
        <position position="226"/>
    </location>
</feature>
<comment type="cofactor">
    <cofactor evidence="1 20">
        <name>FAD</name>
        <dbReference type="ChEBI" id="CHEBI:57692"/>
    </cofactor>
</comment>